<dbReference type="EMBL" id="NBNE01007370">
    <property type="protein sequence ID" value="OWZ00737.1"/>
    <property type="molecule type" value="Genomic_DNA"/>
</dbReference>
<dbReference type="PANTHER" id="PTHR46599">
    <property type="entry name" value="PIGGYBAC TRANSPOSABLE ELEMENT-DERIVED PROTEIN 4"/>
    <property type="match status" value="1"/>
</dbReference>
<feature type="transmembrane region" description="Helical" evidence="1">
    <location>
        <begin position="73"/>
        <end position="94"/>
    </location>
</feature>
<dbReference type="OrthoDB" id="121297at2759"/>
<evidence type="ECO:0000313" key="2">
    <source>
        <dbReference type="EMBL" id="OWZ00737.1"/>
    </source>
</evidence>
<evidence type="ECO:0000256" key="1">
    <source>
        <dbReference type="SAM" id="Phobius"/>
    </source>
</evidence>
<dbReference type="PANTHER" id="PTHR46599:SF3">
    <property type="entry name" value="PIGGYBAC TRANSPOSABLE ELEMENT-DERIVED PROTEIN 4"/>
    <property type="match status" value="1"/>
</dbReference>
<dbReference type="Proteomes" id="UP000198211">
    <property type="component" value="Unassembled WGS sequence"/>
</dbReference>
<gene>
    <name evidence="2" type="ORF">PHMEG_00028012</name>
</gene>
<organism evidence="2 3">
    <name type="scientific">Phytophthora megakarya</name>
    <dbReference type="NCBI Taxonomy" id="4795"/>
    <lineage>
        <taxon>Eukaryota</taxon>
        <taxon>Sar</taxon>
        <taxon>Stramenopiles</taxon>
        <taxon>Oomycota</taxon>
        <taxon>Peronosporomycetes</taxon>
        <taxon>Peronosporales</taxon>
        <taxon>Peronosporaceae</taxon>
        <taxon>Phytophthora</taxon>
    </lineage>
</organism>
<accession>A0A225V7L2</accession>
<proteinExistence type="predicted"/>
<evidence type="ECO:0000313" key="3">
    <source>
        <dbReference type="Proteomes" id="UP000198211"/>
    </source>
</evidence>
<dbReference type="AlphaFoldDB" id="A0A225V7L2"/>
<name>A0A225V7L2_9STRA</name>
<keyword evidence="1" id="KW-0812">Transmembrane</keyword>
<keyword evidence="3" id="KW-1185">Reference proteome</keyword>
<keyword evidence="1" id="KW-0472">Membrane</keyword>
<keyword evidence="1" id="KW-1133">Transmembrane helix</keyword>
<sequence length="207" mass="23969">MLLVPLHHSAIPRGTFNKYMKRTPRGLYRIAHSTTYPNMVALAWMDPKPVNMIATGSGTHPTTVVRREKDGSITLILGIVDMALVNGLIVHNIARKRRSEKSTTHATYLRRLHKELLALREDHFDRHPVAEDLKRKSYETSYVCPTCSDSFDGRVSLCPKIRRMTEENTLTCTQIWHDVWNDGRYVPPHLSAIRFRKPKRKRSERNE</sequence>
<protein>
    <recommendedName>
        <fullName evidence="4">PiggyBac transposable element-derived protein domain-containing protein</fullName>
    </recommendedName>
</protein>
<comment type="caution">
    <text evidence="2">The sequence shown here is derived from an EMBL/GenBank/DDBJ whole genome shotgun (WGS) entry which is preliminary data.</text>
</comment>
<evidence type="ECO:0008006" key="4">
    <source>
        <dbReference type="Google" id="ProtNLM"/>
    </source>
</evidence>
<reference evidence="3" key="1">
    <citation type="submission" date="2017-03" db="EMBL/GenBank/DDBJ databases">
        <title>Phytopthora megakarya and P. palmivora, two closely related causual agents of cacao black pod achieved similar genome size and gene model numbers by different mechanisms.</title>
        <authorList>
            <person name="Ali S."/>
            <person name="Shao J."/>
            <person name="Larry D.J."/>
            <person name="Kronmiller B."/>
            <person name="Shen D."/>
            <person name="Strem M.D."/>
            <person name="Melnick R.L."/>
            <person name="Guiltinan M.J."/>
            <person name="Tyler B.M."/>
            <person name="Meinhardt L.W."/>
            <person name="Bailey B.A."/>
        </authorList>
    </citation>
    <scope>NUCLEOTIDE SEQUENCE [LARGE SCALE GENOMIC DNA]</scope>
    <source>
        <strain evidence="3">zdho120</strain>
    </source>
</reference>